<keyword evidence="3" id="KW-1185">Reference proteome</keyword>
<proteinExistence type="predicted"/>
<evidence type="ECO:0000313" key="2">
    <source>
        <dbReference type="EMBL" id="EMB17645.1"/>
    </source>
</evidence>
<dbReference type="PATRIC" id="fig|1263867.3.peg.1704"/>
<feature type="transmembrane region" description="Helical" evidence="1">
    <location>
        <begin position="45"/>
        <end position="67"/>
    </location>
</feature>
<keyword evidence="1" id="KW-1133">Transmembrane helix</keyword>
<evidence type="ECO:0000256" key="1">
    <source>
        <dbReference type="SAM" id="Phobius"/>
    </source>
</evidence>
<keyword evidence="1" id="KW-0812">Transmembrane</keyword>
<sequence length="88" mass="10285">MSRIRKHYADITTQTVLVASEPVLVPVNDIDITVLDFETYHSLSWPSVAICFLQWNAILLGALIIWAQRRIRYLVFLFRFRSMADDRS</sequence>
<dbReference type="Proteomes" id="UP000011529">
    <property type="component" value="Unassembled WGS sequence"/>
</dbReference>
<protein>
    <submittedName>
        <fullName evidence="2">Uncharacterized protein</fullName>
    </submittedName>
</protein>
<name>M2AKJ8_9BACT</name>
<organism evidence="2 3">
    <name type="scientific">Rhodopirellula europaea 6C</name>
    <dbReference type="NCBI Taxonomy" id="1263867"/>
    <lineage>
        <taxon>Bacteria</taxon>
        <taxon>Pseudomonadati</taxon>
        <taxon>Planctomycetota</taxon>
        <taxon>Planctomycetia</taxon>
        <taxon>Pirellulales</taxon>
        <taxon>Pirellulaceae</taxon>
        <taxon>Rhodopirellula</taxon>
    </lineage>
</organism>
<comment type="caution">
    <text evidence="2">The sequence shown here is derived from an EMBL/GenBank/DDBJ whole genome shotgun (WGS) entry which is preliminary data.</text>
</comment>
<evidence type="ECO:0000313" key="3">
    <source>
        <dbReference type="Proteomes" id="UP000011529"/>
    </source>
</evidence>
<accession>M2AKJ8</accession>
<dbReference type="EMBL" id="ANMO01000091">
    <property type="protein sequence ID" value="EMB17645.1"/>
    <property type="molecule type" value="Genomic_DNA"/>
</dbReference>
<reference evidence="2" key="1">
    <citation type="submission" date="2012-11" db="EMBL/GenBank/DDBJ databases">
        <title>Permanent draft genomes of Rhodopirellula europaea strain SH398 and 6C.</title>
        <authorList>
            <person name="Richter M."/>
            <person name="Richter-Heitmann T."/>
            <person name="Frank C."/>
            <person name="Harder J."/>
            <person name="Glockner F.O."/>
        </authorList>
    </citation>
    <scope>NUCLEOTIDE SEQUENCE</scope>
    <source>
        <strain evidence="2">6C</strain>
    </source>
</reference>
<reference evidence="2" key="2">
    <citation type="journal article" date="2013" name="Mar. Genomics">
        <title>Expression of sulfatases in Rhodopirellula baltica and the diversity of sulfatases in the genus Rhodopirellula.</title>
        <authorList>
            <person name="Wegner C.E."/>
            <person name="Richter-Heitmann T."/>
            <person name="Klindworth A."/>
            <person name="Klockow C."/>
            <person name="Richter M."/>
            <person name="Achstetter T."/>
            <person name="Glockner F.O."/>
            <person name="Harder J."/>
        </authorList>
    </citation>
    <scope>NUCLEOTIDE SEQUENCE [LARGE SCALE GENOMIC DNA]</scope>
    <source>
        <strain evidence="2">6C</strain>
    </source>
</reference>
<gene>
    <name evidence="2" type="ORF">RE6C_01605</name>
</gene>
<dbReference type="AlphaFoldDB" id="M2AKJ8"/>
<keyword evidence="1" id="KW-0472">Membrane</keyword>